<evidence type="ECO:0000313" key="4">
    <source>
        <dbReference type="Proteomes" id="UP000095210"/>
    </source>
</evidence>
<evidence type="ECO:0000313" key="3">
    <source>
        <dbReference type="EMBL" id="AOS61142.1"/>
    </source>
</evidence>
<keyword evidence="2" id="KW-0812">Transmembrane</keyword>
<gene>
    <name evidence="3" type="ORF">TL08_01510</name>
</gene>
<dbReference type="AlphaFoldDB" id="A0AAC9MWT4"/>
<keyword evidence="2" id="KW-0472">Membrane</keyword>
<dbReference type="KEGG" id="ahm:TL08_01510"/>
<accession>A0AAC9MWT4</accession>
<feature type="region of interest" description="Disordered" evidence="1">
    <location>
        <begin position="1"/>
        <end position="20"/>
    </location>
</feature>
<name>A0AAC9MWT4_9PSEU</name>
<evidence type="ECO:0000256" key="1">
    <source>
        <dbReference type="SAM" id="MobiDB-lite"/>
    </source>
</evidence>
<feature type="transmembrane region" description="Helical" evidence="2">
    <location>
        <begin position="113"/>
        <end position="135"/>
    </location>
</feature>
<keyword evidence="4" id="KW-1185">Reference proteome</keyword>
<sequence>MSFDALSGVDGTQSLPSPRWYPDALCPGHATVAEDRPKRTAVLVPVVPAVAFVPEPISAPTAAVAVPKRAGPPAVRQRPIPRHRHIEARMSQSNEQFLSRMSQLMPEQAREPIGWLLLCLLAMVIIIGVVMLMLFGG</sequence>
<dbReference type="RefSeq" id="WP_157420885.1">
    <property type="nucleotide sequence ID" value="NZ_CP014859.1"/>
</dbReference>
<dbReference type="EMBL" id="CP014859">
    <property type="protein sequence ID" value="AOS61142.1"/>
    <property type="molecule type" value="Genomic_DNA"/>
</dbReference>
<keyword evidence="2" id="KW-1133">Transmembrane helix</keyword>
<organism evidence="3 4">
    <name type="scientific">Actinoalloteichus hymeniacidonis</name>
    <dbReference type="NCBI Taxonomy" id="340345"/>
    <lineage>
        <taxon>Bacteria</taxon>
        <taxon>Bacillati</taxon>
        <taxon>Actinomycetota</taxon>
        <taxon>Actinomycetes</taxon>
        <taxon>Pseudonocardiales</taxon>
        <taxon>Pseudonocardiaceae</taxon>
        <taxon>Actinoalloteichus</taxon>
    </lineage>
</organism>
<evidence type="ECO:0000256" key="2">
    <source>
        <dbReference type="SAM" id="Phobius"/>
    </source>
</evidence>
<dbReference type="Proteomes" id="UP000095210">
    <property type="component" value="Chromosome"/>
</dbReference>
<reference evidence="4" key="1">
    <citation type="submission" date="2016-03" db="EMBL/GenBank/DDBJ databases">
        <title>Complete genome sequence of the type strain Actinoalloteichus hymeniacidonis DSM 45092.</title>
        <authorList>
            <person name="Schaffert L."/>
            <person name="Albersmeier A."/>
            <person name="Winkler A."/>
            <person name="Kalinowski J."/>
            <person name="Zotchev S."/>
            <person name="Ruckert C."/>
        </authorList>
    </citation>
    <scope>NUCLEOTIDE SEQUENCE [LARGE SCALE GENOMIC DNA]</scope>
    <source>
        <strain evidence="4">HPA177(T) (DSM 45092(T))</strain>
    </source>
</reference>
<proteinExistence type="predicted"/>
<protein>
    <submittedName>
        <fullName evidence="3">Uncharacterized protein</fullName>
    </submittedName>
</protein>